<dbReference type="InterPro" id="IPR032710">
    <property type="entry name" value="NTF2-like_dom_sf"/>
</dbReference>
<organism evidence="2 3">
    <name type="scientific">Pseudomonas oryzihabitans</name>
    <dbReference type="NCBI Taxonomy" id="47885"/>
    <lineage>
        <taxon>Bacteria</taxon>
        <taxon>Pseudomonadati</taxon>
        <taxon>Pseudomonadota</taxon>
        <taxon>Gammaproteobacteria</taxon>
        <taxon>Pseudomonadales</taxon>
        <taxon>Pseudomonadaceae</taxon>
        <taxon>Pseudomonas</taxon>
    </lineage>
</organism>
<comment type="caution">
    <text evidence="2">The sequence shown here is derived from an EMBL/GenBank/DDBJ whole genome shotgun (WGS) entry which is preliminary data.</text>
</comment>
<evidence type="ECO:0000313" key="3">
    <source>
        <dbReference type="Proteomes" id="UP001268036"/>
    </source>
</evidence>
<dbReference type="AlphaFoldDB" id="A0AAJ2EWV6"/>
<dbReference type="SUPFAM" id="SSF54427">
    <property type="entry name" value="NTF2-like"/>
    <property type="match status" value="1"/>
</dbReference>
<evidence type="ECO:0000313" key="2">
    <source>
        <dbReference type="EMBL" id="MDR6235183.1"/>
    </source>
</evidence>
<dbReference type="Proteomes" id="UP001268036">
    <property type="component" value="Unassembled WGS sequence"/>
</dbReference>
<feature type="domain" description="SnoaL-like" evidence="1">
    <location>
        <begin position="39"/>
        <end position="145"/>
    </location>
</feature>
<dbReference type="Pfam" id="PF12680">
    <property type="entry name" value="SnoaL_2"/>
    <property type="match status" value="1"/>
</dbReference>
<evidence type="ECO:0000259" key="1">
    <source>
        <dbReference type="Pfam" id="PF12680"/>
    </source>
</evidence>
<sequence>MNRAERLGWAATLSLVALFDTPGNAGASESATERNRQLIERAFADWTRGHGRFFDDVLSPEVVWTIQGSGPAARVYHGRQDFLQQAVQPFAQRLAAPLVPRVQAIWAQGDTVVVRWNGTATALDGAPYRNEYVWIFEVHEDRATRVEAFLDLRPYQDVIDRIPLAAVNASPPATPRKR</sequence>
<dbReference type="PANTHER" id="PTHR41252:SF1">
    <property type="entry name" value="BLR2505 PROTEIN"/>
    <property type="match status" value="1"/>
</dbReference>
<accession>A0AAJ2EWV6</accession>
<keyword evidence="2" id="KW-0413">Isomerase</keyword>
<dbReference type="InterPro" id="IPR037401">
    <property type="entry name" value="SnoaL-like"/>
</dbReference>
<reference evidence="2" key="1">
    <citation type="submission" date="2023-08" db="EMBL/GenBank/DDBJ databases">
        <title>Functional and genomic diversity of the sorghum phyllosphere microbiome.</title>
        <authorList>
            <person name="Shade A."/>
        </authorList>
    </citation>
    <scope>NUCLEOTIDE SEQUENCE</scope>
    <source>
        <strain evidence="2">SORGH_AS_0201</strain>
    </source>
</reference>
<protein>
    <submittedName>
        <fullName evidence="2">Ketosteroid isomerase-like protein</fullName>
    </submittedName>
</protein>
<proteinExistence type="predicted"/>
<dbReference type="RefSeq" id="WP_309759542.1">
    <property type="nucleotide sequence ID" value="NZ_JAVJAF010000001.1"/>
</dbReference>
<name>A0AAJ2EWV6_9PSED</name>
<dbReference type="EMBL" id="JAVJAF010000001">
    <property type="protein sequence ID" value="MDR6235183.1"/>
    <property type="molecule type" value="Genomic_DNA"/>
</dbReference>
<dbReference type="GO" id="GO:0016853">
    <property type="term" value="F:isomerase activity"/>
    <property type="evidence" value="ECO:0007669"/>
    <property type="project" value="UniProtKB-KW"/>
</dbReference>
<gene>
    <name evidence="2" type="ORF">QE440_002924</name>
</gene>
<dbReference type="PANTHER" id="PTHR41252">
    <property type="entry name" value="BLR2505 PROTEIN"/>
    <property type="match status" value="1"/>
</dbReference>
<dbReference type="Gene3D" id="3.10.450.50">
    <property type="match status" value="1"/>
</dbReference>